<accession>A0ABD2XTB5</accession>
<protein>
    <submittedName>
        <fullName evidence="2">Uncharacterized protein</fullName>
    </submittedName>
</protein>
<dbReference type="Proteomes" id="UP001630127">
    <property type="component" value="Unassembled WGS sequence"/>
</dbReference>
<comment type="caution">
    <text evidence="2">The sequence shown here is derived from an EMBL/GenBank/DDBJ whole genome shotgun (WGS) entry which is preliminary data.</text>
</comment>
<dbReference type="PANTHER" id="PTHR38221:SF1">
    <property type="entry name" value="OVULE PROTEIN"/>
    <property type="match status" value="1"/>
</dbReference>
<name>A0ABD2XTB5_9GENT</name>
<gene>
    <name evidence="2" type="ORF">ACH5RR_040308</name>
</gene>
<keyword evidence="3" id="KW-1185">Reference proteome</keyword>
<evidence type="ECO:0000313" key="3">
    <source>
        <dbReference type="Proteomes" id="UP001630127"/>
    </source>
</evidence>
<evidence type="ECO:0000313" key="2">
    <source>
        <dbReference type="EMBL" id="KAL3497576.1"/>
    </source>
</evidence>
<feature type="region of interest" description="Disordered" evidence="1">
    <location>
        <begin position="161"/>
        <end position="197"/>
    </location>
</feature>
<dbReference type="EMBL" id="JBJUIK010000017">
    <property type="protein sequence ID" value="KAL3497576.1"/>
    <property type="molecule type" value="Genomic_DNA"/>
</dbReference>
<evidence type="ECO:0000256" key="1">
    <source>
        <dbReference type="SAM" id="MobiDB-lite"/>
    </source>
</evidence>
<organism evidence="2 3">
    <name type="scientific">Cinchona calisaya</name>
    <dbReference type="NCBI Taxonomy" id="153742"/>
    <lineage>
        <taxon>Eukaryota</taxon>
        <taxon>Viridiplantae</taxon>
        <taxon>Streptophyta</taxon>
        <taxon>Embryophyta</taxon>
        <taxon>Tracheophyta</taxon>
        <taxon>Spermatophyta</taxon>
        <taxon>Magnoliopsida</taxon>
        <taxon>eudicotyledons</taxon>
        <taxon>Gunneridae</taxon>
        <taxon>Pentapetalae</taxon>
        <taxon>asterids</taxon>
        <taxon>lamiids</taxon>
        <taxon>Gentianales</taxon>
        <taxon>Rubiaceae</taxon>
        <taxon>Cinchonoideae</taxon>
        <taxon>Cinchoneae</taxon>
        <taxon>Cinchona</taxon>
    </lineage>
</organism>
<dbReference type="PANTHER" id="PTHR38221">
    <property type="entry name" value="BNAA04G14260D PROTEIN"/>
    <property type="match status" value="1"/>
</dbReference>
<proteinExistence type="predicted"/>
<sequence length="412" mass="45361">MVSLPKTDGDEDSASVEVFRTPPEHHWLSCSSSQEGFRQLPESISAADVEIEGSDGVEKVGIEDGCGKNEVNFDLGKRGGNLGFSESEGLEGGDGVLDGKKESEKIEGFDIELERFSVVEGESNEPVLKKIRVLEKKTAFTGKREIIENVDDFVDDDYQLGEEEEEESKGNDGVTENGEMQKNGKGISDGENDTEGGMEKVEYCDHDEGVGLDGCENSVRLNGGLAVEGYEEGIIGNEIHVVQKNGKGVIGFSDLEEIEKFKYNGNGGIDHPGVENGGTKSLLTNVDFAVEASVEERIRNNRNHEVWKNSAICRNIEEIDQFKCKGSGHGGDQSWKEVVRRRRELPISMRGKGNDAEGKERVGNVDVKNLSWKELLDALDVILGKVDDDSEDMDFLEVAKRRGITFPQPRWI</sequence>
<dbReference type="AlphaFoldDB" id="A0ABD2XTB5"/>
<reference evidence="2 3" key="1">
    <citation type="submission" date="2024-11" db="EMBL/GenBank/DDBJ databases">
        <title>A near-complete genome assembly of Cinchona calisaya.</title>
        <authorList>
            <person name="Lian D.C."/>
            <person name="Zhao X.W."/>
            <person name="Wei L."/>
        </authorList>
    </citation>
    <scope>NUCLEOTIDE SEQUENCE [LARGE SCALE GENOMIC DNA]</scope>
    <source>
        <tissue evidence="2">Nenye</tissue>
    </source>
</reference>